<dbReference type="InterPro" id="IPR012349">
    <property type="entry name" value="Split_barrel_FMN-bd"/>
</dbReference>
<dbReference type="Pfam" id="PF04075">
    <property type="entry name" value="F420H2_quin_red"/>
    <property type="match status" value="1"/>
</dbReference>
<dbReference type="GO" id="GO:0016491">
    <property type="term" value="F:oxidoreductase activity"/>
    <property type="evidence" value="ECO:0007669"/>
    <property type="project" value="InterPro"/>
</dbReference>
<sequence length="161" mass="18505">MRIFRRFQLIVARLSATRPGAWFVRTCIQPFDRFLLRISGGRFGVVSLVYPTLTLITTGARSGVQRRTPLLFFPDGNRVVLIASNFGRRQHPAWYYNLQKNPVAQVNIYGRTFTCRAYEVSGIEYLELWERAVRYYPGFAAYAQRAGRTIPIVVLDLNIPA</sequence>
<dbReference type="SUPFAM" id="SSF50475">
    <property type="entry name" value="FMN-binding split barrel"/>
    <property type="match status" value="1"/>
</dbReference>
<dbReference type="PANTHER" id="PTHR39428">
    <property type="entry name" value="F420H(2)-DEPENDENT QUINONE REDUCTASE RV1261C"/>
    <property type="match status" value="1"/>
</dbReference>
<comment type="similarity">
    <text evidence="1">Belongs to the F420H(2)-dependent quinone reductase family.</text>
</comment>
<dbReference type="EnsemblBacteria" id="ABY34809">
    <property type="protein sequence ID" value="ABY34809"/>
    <property type="gene ID" value="Caur_1590"/>
</dbReference>
<evidence type="ECO:0000256" key="1">
    <source>
        <dbReference type="ARBA" id="ARBA00008710"/>
    </source>
</evidence>
<dbReference type="KEGG" id="cau:Caur_1590"/>
<dbReference type="STRING" id="324602.Caur_1590"/>
<evidence type="ECO:0000256" key="2">
    <source>
        <dbReference type="ARBA" id="ARBA00049106"/>
    </source>
</evidence>
<dbReference type="PATRIC" id="fig|324602.8.peg.1823"/>
<name>A9WBK2_CHLAA</name>
<dbReference type="Proteomes" id="UP000002008">
    <property type="component" value="Chromosome"/>
</dbReference>
<proteinExistence type="inferred from homology"/>
<dbReference type="Gene3D" id="2.30.110.10">
    <property type="entry name" value="Electron Transport, Fmn-binding Protein, Chain A"/>
    <property type="match status" value="1"/>
</dbReference>
<dbReference type="InterPro" id="IPR004378">
    <property type="entry name" value="F420H2_quin_Rdtase"/>
</dbReference>
<dbReference type="RefSeq" id="WP_012257463.1">
    <property type="nucleotide sequence ID" value="NC_010175.1"/>
</dbReference>
<dbReference type="NCBIfam" id="TIGR00026">
    <property type="entry name" value="hi_GC_TIGR00026"/>
    <property type="match status" value="1"/>
</dbReference>
<evidence type="ECO:0008006" key="5">
    <source>
        <dbReference type="Google" id="ProtNLM"/>
    </source>
</evidence>
<protein>
    <recommendedName>
        <fullName evidence="5">Nitroreductase family deazaflavin-dependent oxidoreductase</fullName>
    </recommendedName>
</protein>
<keyword evidence="4" id="KW-1185">Reference proteome</keyword>
<dbReference type="PANTHER" id="PTHR39428:SF1">
    <property type="entry name" value="F420H(2)-DEPENDENT QUINONE REDUCTASE RV1261C"/>
    <property type="match status" value="1"/>
</dbReference>
<accession>A9WBK2</accession>
<reference evidence="4" key="1">
    <citation type="journal article" date="2011" name="BMC Genomics">
        <title>Complete genome sequence of the filamentous anoxygenic phototrophic bacterium Chloroflexus aurantiacus.</title>
        <authorList>
            <person name="Tang K.H."/>
            <person name="Barry K."/>
            <person name="Chertkov O."/>
            <person name="Dalin E."/>
            <person name="Han C.S."/>
            <person name="Hauser L.J."/>
            <person name="Honchak B.M."/>
            <person name="Karbach L.E."/>
            <person name="Land M.L."/>
            <person name="Lapidus A."/>
            <person name="Larimer F.W."/>
            <person name="Mikhailova N."/>
            <person name="Pitluck S."/>
            <person name="Pierson B.K."/>
            <person name="Blankenship R.E."/>
        </authorList>
    </citation>
    <scope>NUCLEOTIDE SEQUENCE [LARGE SCALE GENOMIC DNA]</scope>
    <source>
        <strain evidence="4">ATCC 29366 / DSM 635 / J-10-fl</strain>
    </source>
</reference>
<dbReference type="InParanoid" id="A9WBK2"/>
<organism evidence="3 4">
    <name type="scientific">Chloroflexus aurantiacus (strain ATCC 29366 / DSM 635 / J-10-fl)</name>
    <dbReference type="NCBI Taxonomy" id="324602"/>
    <lineage>
        <taxon>Bacteria</taxon>
        <taxon>Bacillati</taxon>
        <taxon>Chloroflexota</taxon>
        <taxon>Chloroflexia</taxon>
        <taxon>Chloroflexales</taxon>
        <taxon>Chloroflexineae</taxon>
        <taxon>Chloroflexaceae</taxon>
        <taxon>Chloroflexus</taxon>
    </lineage>
</organism>
<dbReference type="AlphaFoldDB" id="A9WBK2"/>
<dbReference type="HOGENOM" id="CLU_114921_0_1_0"/>
<evidence type="ECO:0000313" key="4">
    <source>
        <dbReference type="Proteomes" id="UP000002008"/>
    </source>
</evidence>
<evidence type="ECO:0000313" key="3">
    <source>
        <dbReference type="EMBL" id="ABY34809.1"/>
    </source>
</evidence>
<gene>
    <name evidence="3" type="ordered locus">Caur_1590</name>
</gene>
<dbReference type="EMBL" id="CP000909">
    <property type="protein sequence ID" value="ABY34809.1"/>
    <property type="molecule type" value="Genomic_DNA"/>
</dbReference>
<comment type="catalytic activity">
    <reaction evidence="2">
        <text>oxidized coenzyme F420-(gamma-L-Glu)(n) + a quinol + H(+) = reduced coenzyme F420-(gamma-L-Glu)(n) + a quinone</text>
        <dbReference type="Rhea" id="RHEA:39663"/>
        <dbReference type="Rhea" id="RHEA-COMP:12939"/>
        <dbReference type="Rhea" id="RHEA-COMP:14378"/>
        <dbReference type="ChEBI" id="CHEBI:15378"/>
        <dbReference type="ChEBI" id="CHEBI:24646"/>
        <dbReference type="ChEBI" id="CHEBI:132124"/>
        <dbReference type="ChEBI" id="CHEBI:133980"/>
        <dbReference type="ChEBI" id="CHEBI:139511"/>
    </reaction>
</comment>
<dbReference type="eggNOG" id="COG3945">
    <property type="taxonomic scope" value="Bacteria"/>
</dbReference>